<name>A0A507DRM7_9FUNG</name>
<evidence type="ECO:0000313" key="3">
    <source>
        <dbReference type="EMBL" id="TPX54121.1"/>
    </source>
</evidence>
<feature type="compositionally biased region" description="Low complexity" evidence="1">
    <location>
        <begin position="336"/>
        <end position="350"/>
    </location>
</feature>
<comment type="caution">
    <text evidence="3">The sequence shown here is derived from an EMBL/GenBank/DDBJ whole genome shotgun (WGS) entry which is preliminary data.</text>
</comment>
<sequence>MSFKTLLFGTLLAVASALPSSHLLRARQSPLLPVLPDQCSDIFGTDGQDAFTRNLFQTGDGWLQGFIAPISGSLCSMSFAVRETPINPANASLSLYAAEVTREQITAGGIDPLVRQEASTIGDRLVFTFCGAQSVSLVEELTYNFAITFTAAALPNIPLTIAYQRALNSSGNFFGPSFTPVFNVVNEGIVFNLTTAGTTPSCDGEGPATSIEASTSTVLSTAIVESTTTVAETTQIIVSTTTAAPIETTSVAEATTQDESTAVIPGTTDVEATTAGETSTAEFTIVTSVSPVQTTSSAAAETTVVVSSTFDATTLPIFTTIGETTAVESTEVPEATSSSVIVVPSSTQSPAEPSSTKEPEEPCDTVTTTTTTTTTATPSAVPECTGDCTTCRAAAWKTCPNAKAYTSCVKSPTLSLCYRLACAPHQRSNGYLKQCEQLEIWARYTHDDLIPDKW</sequence>
<evidence type="ECO:0000313" key="4">
    <source>
        <dbReference type="Proteomes" id="UP000318582"/>
    </source>
</evidence>
<gene>
    <name evidence="3" type="ORF">PhCBS80983_g06044</name>
</gene>
<feature type="compositionally biased region" description="Low complexity" evidence="1">
    <location>
        <begin position="365"/>
        <end position="377"/>
    </location>
</feature>
<feature type="chain" id="PRO_5021266793" evidence="2">
    <location>
        <begin position="18"/>
        <end position="454"/>
    </location>
</feature>
<accession>A0A507DRM7</accession>
<evidence type="ECO:0000256" key="1">
    <source>
        <dbReference type="SAM" id="MobiDB-lite"/>
    </source>
</evidence>
<evidence type="ECO:0000256" key="2">
    <source>
        <dbReference type="SAM" id="SignalP"/>
    </source>
</evidence>
<dbReference type="EMBL" id="QEAQ01000170">
    <property type="protein sequence ID" value="TPX54121.1"/>
    <property type="molecule type" value="Genomic_DNA"/>
</dbReference>
<dbReference type="STRING" id="109895.A0A507DRM7"/>
<proteinExistence type="predicted"/>
<dbReference type="Proteomes" id="UP000318582">
    <property type="component" value="Unassembled WGS sequence"/>
</dbReference>
<organism evidence="3 4">
    <name type="scientific">Powellomyces hirtus</name>
    <dbReference type="NCBI Taxonomy" id="109895"/>
    <lineage>
        <taxon>Eukaryota</taxon>
        <taxon>Fungi</taxon>
        <taxon>Fungi incertae sedis</taxon>
        <taxon>Chytridiomycota</taxon>
        <taxon>Chytridiomycota incertae sedis</taxon>
        <taxon>Chytridiomycetes</taxon>
        <taxon>Spizellomycetales</taxon>
        <taxon>Powellomycetaceae</taxon>
        <taxon>Powellomyces</taxon>
    </lineage>
</organism>
<reference evidence="3 4" key="1">
    <citation type="journal article" date="2019" name="Sci. Rep.">
        <title>Comparative genomics of chytrid fungi reveal insights into the obligate biotrophic and pathogenic lifestyle of Synchytrium endobioticum.</title>
        <authorList>
            <person name="van de Vossenberg B.T.L.H."/>
            <person name="Warris S."/>
            <person name="Nguyen H.D.T."/>
            <person name="van Gent-Pelzer M.P.E."/>
            <person name="Joly D.L."/>
            <person name="van de Geest H.C."/>
            <person name="Bonants P.J.M."/>
            <person name="Smith D.S."/>
            <person name="Levesque C.A."/>
            <person name="van der Lee T.A.J."/>
        </authorList>
    </citation>
    <scope>NUCLEOTIDE SEQUENCE [LARGE SCALE GENOMIC DNA]</scope>
    <source>
        <strain evidence="3 4">CBS 809.83</strain>
    </source>
</reference>
<feature type="signal peptide" evidence="2">
    <location>
        <begin position="1"/>
        <end position="17"/>
    </location>
</feature>
<keyword evidence="2" id="KW-0732">Signal</keyword>
<protein>
    <submittedName>
        <fullName evidence="3">Uncharacterized protein</fullName>
    </submittedName>
</protein>
<keyword evidence="4" id="KW-1185">Reference proteome</keyword>
<dbReference type="AlphaFoldDB" id="A0A507DRM7"/>
<feature type="region of interest" description="Disordered" evidence="1">
    <location>
        <begin position="329"/>
        <end position="377"/>
    </location>
</feature>